<dbReference type="Pfam" id="PF13181">
    <property type="entry name" value="TPR_8"/>
    <property type="match status" value="1"/>
</dbReference>
<dbReference type="SUPFAM" id="SSF48452">
    <property type="entry name" value="TPR-like"/>
    <property type="match status" value="1"/>
</dbReference>
<evidence type="ECO:0000313" key="1">
    <source>
        <dbReference type="EMBL" id="KVI00419.1"/>
    </source>
</evidence>
<dbReference type="Gene3D" id="1.25.40.10">
    <property type="entry name" value="Tetratricopeptide repeat domain"/>
    <property type="match status" value="2"/>
</dbReference>
<dbReference type="InterPro" id="IPR019734">
    <property type="entry name" value="TPR_rpt"/>
</dbReference>
<dbReference type="PANTHER" id="PTHR26312:SF221">
    <property type="entry name" value="OS04G0510600 PROTEIN"/>
    <property type="match status" value="1"/>
</dbReference>
<reference evidence="1 2" key="1">
    <citation type="journal article" date="2016" name="Sci. Rep.">
        <title>The genome sequence of the outbreeding globe artichoke constructed de novo incorporating a phase-aware low-pass sequencing strategy of F1 progeny.</title>
        <authorList>
            <person name="Scaglione D."/>
            <person name="Reyes-Chin-Wo S."/>
            <person name="Acquadro A."/>
            <person name="Froenicke L."/>
            <person name="Portis E."/>
            <person name="Beitel C."/>
            <person name="Tirone M."/>
            <person name="Mauro R."/>
            <person name="Lo Monaco A."/>
            <person name="Mauromicale G."/>
            <person name="Faccioli P."/>
            <person name="Cattivelli L."/>
            <person name="Rieseberg L."/>
            <person name="Michelmore R."/>
            <person name="Lanteri S."/>
        </authorList>
    </citation>
    <scope>NUCLEOTIDE SEQUENCE [LARGE SCALE GENOMIC DNA]</scope>
    <source>
        <strain evidence="1">2C</strain>
    </source>
</reference>
<dbReference type="SMART" id="SM00386">
    <property type="entry name" value="HAT"/>
    <property type="match status" value="3"/>
</dbReference>
<proteinExistence type="predicted"/>
<dbReference type="PANTHER" id="PTHR26312">
    <property type="entry name" value="TETRATRICOPEPTIDE REPEAT PROTEIN 5"/>
    <property type="match status" value="1"/>
</dbReference>
<keyword evidence="2" id="KW-1185">Reference proteome</keyword>
<dbReference type="InterPro" id="IPR011990">
    <property type="entry name" value="TPR-like_helical_dom_sf"/>
</dbReference>
<sequence>MMLHTEPSFSVYADADVFLDSNTIGDLKVKQGSGEFSFANDEDGSSRFSGFENLGIQKEDQQIESVGINGKQTSFDQTVDEDPSNPVFLKNHAHLLLSNGDLNGAEEYYLRVTQTDANDGESLMQYAKLVWELHGDKNRASAYLERATKGDLEGAEEYYSRAIQADGEDGEVISEYAQLVWELHRDQHKAASYFERAVEAAPANSHVLAAYAKFLWEVEGEDGDE</sequence>
<dbReference type="Proteomes" id="UP000243975">
    <property type="component" value="Unassembled WGS sequence"/>
</dbReference>
<dbReference type="EMBL" id="LEKV01003390">
    <property type="protein sequence ID" value="KVI00419.1"/>
    <property type="molecule type" value="Genomic_DNA"/>
</dbReference>
<evidence type="ECO:0000313" key="2">
    <source>
        <dbReference type="Proteomes" id="UP000243975"/>
    </source>
</evidence>
<comment type="caution">
    <text evidence="1">The sequence shown here is derived from an EMBL/GenBank/DDBJ whole genome shotgun (WGS) entry which is preliminary data.</text>
</comment>
<organism evidence="1 2">
    <name type="scientific">Cynara cardunculus var. scolymus</name>
    <name type="common">Globe artichoke</name>
    <name type="synonym">Cynara scolymus</name>
    <dbReference type="NCBI Taxonomy" id="59895"/>
    <lineage>
        <taxon>Eukaryota</taxon>
        <taxon>Viridiplantae</taxon>
        <taxon>Streptophyta</taxon>
        <taxon>Embryophyta</taxon>
        <taxon>Tracheophyta</taxon>
        <taxon>Spermatophyta</taxon>
        <taxon>Magnoliopsida</taxon>
        <taxon>eudicotyledons</taxon>
        <taxon>Gunneridae</taxon>
        <taxon>Pentapetalae</taxon>
        <taxon>asterids</taxon>
        <taxon>campanulids</taxon>
        <taxon>Asterales</taxon>
        <taxon>Asteraceae</taxon>
        <taxon>Carduoideae</taxon>
        <taxon>Cardueae</taxon>
        <taxon>Carduinae</taxon>
        <taxon>Cynara</taxon>
    </lineage>
</organism>
<dbReference type="AlphaFoldDB" id="A0A103Y0R5"/>
<name>A0A103Y0R5_CYNCS</name>
<dbReference type="OMA" id="CGDYYER"/>
<dbReference type="Gramene" id="KVI00419">
    <property type="protein sequence ID" value="KVI00419"/>
    <property type="gene ID" value="Ccrd_021356"/>
</dbReference>
<protein>
    <submittedName>
        <fullName evidence="1">RNA-processing protein, HAT helix</fullName>
    </submittedName>
</protein>
<gene>
    <name evidence="1" type="ORF">Ccrd_021356</name>
</gene>
<accession>A0A103Y0R5</accession>
<dbReference type="GO" id="GO:0006396">
    <property type="term" value="P:RNA processing"/>
    <property type="evidence" value="ECO:0007669"/>
    <property type="project" value="InterPro"/>
</dbReference>
<dbReference type="InterPro" id="IPR003107">
    <property type="entry name" value="HAT"/>
</dbReference>